<dbReference type="RefSeq" id="WP_093837389.1">
    <property type="nucleotide sequence ID" value="NZ_FOLM01000002.1"/>
</dbReference>
<gene>
    <name evidence="1" type="ORF">SAMN05421773_10240</name>
</gene>
<dbReference type="EMBL" id="FOLM01000002">
    <property type="protein sequence ID" value="SFC12274.1"/>
    <property type="molecule type" value="Genomic_DNA"/>
</dbReference>
<sequence>MTTVHDGYWCETVARSPEAEGEWILGGYRASTPRLALRWMRSQARRLAGALDPLPDRGPFPPGSLRQVGPHGPNPGRIFREWAADLRFQEVQLAALVTGRHISVNAGGPDHVWGRCDADVYYSLSCRPIALDFLTDWRLVEPQQAHA</sequence>
<protein>
    <submittedName>
        <fullName evidence="1">Uncharacterized protein</fullName>
    </submittedName>
</protein>
<dbReference type="AlphaFoldDB" id="A0A1I1GL14"/>
<dbReference type="Proteomes" id="UP000199207">
    <property type="component" value="Unassembled WGS sequence"/>
</dbReference>
<dbReference type="OrthoDB" id="4188786at2"/>
<evidence type="ECO:0000313" key="2">
    <source>
        <dbReference type="Proteomes" id="UP000199207"/>
    </source>
</evidence>
<dbReference type="STRING" id="910347.SAMN05421773_10240"/>
<accession>A0A1I1GL14</accession>
<name>A0A1I1GL14_9ACTN</name>
<organism evidence="1 2">
    <name type="scientific">Streptomyces aidingensis</name>
    <dbReference type="NCBI Taxonomy" id="910347"/>
    <lineage>
        <taxon>Bacteria</taxon>
        <taxon>Bacillati</taxon>
        <taxon>Actinomycetota</taxon>
        <taxon>Actinomycetes</taxon>
        <taxon>Kitasatosporales</taxon>
        <taxon>Streptomycetaceae</taxon>
        <taxon>Streptomyces</taxon>
    </lineage>
</organism>
<evidence type="ECO:0000313" key="1">
    <source>
        <dbReference type="EMBL" id="SFC12274.1"/>
    </source>
</evidence>
<reference evidence="1 2" key="1">
    <citation type="submission" date="2016-10" db="EMBL/GenBank/DDBJ databases">
        <authorList>
            <person name="de Groot N.N."/>
        </authorList>
    </citation>
    <scope>NUCLEOTIDE SEQUENCE [LARGE SCALE GENOMIC DNA]</scope>
    <source>
        <strain evidence="1 2">CGMCC 4.5739</strain>
    </source>
</reference>
<proteinExistence type="predicted"/>
<keyword evidence="2" id="KW-1185">Reference proteome</keyword>